<dbReference type="Proteomes" id="UP000282876">
    <property type="component" value="Unassembled WGS sequence"/>
</dbReference>
<feature type="non-terminal residue" evidence="2">
    <location>
        <position position="223"/>
    </location>
</feature>
<proteinExistence type="predicted"/>
<feature type="domain" description="MULE transposase" evidence="1">
    <location>
        <begin position="128"/>
        <end position="218"/>
    </location>
</feature>
<dbReference type="STRING" id="291195.A0A437AHC7"/>
<dbReference type="Pfam" id="PF10551">
    <property type="entry name" value="MULE"/>
    <property type="match status" value="1"/>
</dbReference>
<dbReference type="PANTHER" id="PTHR47160">
    <property type="entry name" value="PUTATIVE-RELATED"/>
    <property type="match status" value="1"/>
</dbReference>
<dbReference type="VEuPathDB" id="MicrosporidiaDB:TUBRATIS_31300"/>
<name>A0A437AHC7_9MICR</name>
<protein>
    <recommendedName>
        <fullName evidence="1">MULE transposase domain-containing protein</fullName>
    </recommendedName>
</protein>
<comment type="caution">
    <text evidence="2">The sequence shown here is derived from an EMBL/GenBank/DDBJ whole genome shotgun (WGS) entry which is preliminary data.</text>
</comment>
<sequence>MIEILHEHNHTTEEAKIKKILALNLIKERSNNTKELSFDIITTVSSRLDQETIRNMPKYKSLVEKINRIRNKKNETFLAKFDDIPEDFRSNFRKEPFLRYDSGYNDPERTIVFFTDSSLKYLSSARCWVIDGTFKSVPKDFLQLITIHGVVFEKTLPLAYILLKSKTESTYIHCFNILKKQTLKSPKYIILDFEKALINSIKNVFTDSKVNLCLFHFGQSVWR</sequence>
<accession>A0A437AHC7</accession>
<evidence type="ECO:0000313" key="2">
    <source>
        <dbReference type="EMBL" id="RVD90514.1"/>
    </source>
</evidence>
<evidence type="ECO:0000259" key="1">
    <source>
        <dbReference type="Pfam" id="PF10551"/>
    </source>
</evidence>
<evidence type="ECO:0000313" key="3">
    <source>
        <dbReference type="Proteomes" id="UP000282876"/>
    </source>
</evidence>
<dbReference type="PANTHER" id="PTHR47160:SF10">
    <property type="entry name" value="MULE TRANSPOSASE DOMAIN-CONTAINING PROTEIN"/>
    <property type="match status" value="1"/>
</dbReference>
<organism evidence="2 3">
    <name type="scientific">Tubulinosema ratisbonensis</name>
    <dbReference type="NCBI Taxonomy" id="291195"/>
    <lineage>
        <taxon>Eukaryota</taxon>
        <taxon>Fungi</taxon>
        <taxon>Fungi incertae sedis</taxon>
        <taxon>Microsporidia</taxon>
        <taxon>Tubulinosematoidea</taxon>
        <taxon>Tubulinosematidae</taxon>
        <taxon>Tubulinosema</taxon>
    </lineage>
</organism>
<keyword evidence="3" id="KW-1185">Reference proteome</keyword>
<dbReference type="AlphaFoldDB" id="A0A437AHC7"/>
<dbReference type="InterPro" id="IPR018289">
    <property type="entry name" value="MULE_transposase_dom"/>
</dbReference>
<dbReference type="OrthoDB" id="2388574at2759"/>
<reference evidence="2 3" key="1">
    <citation type="submission" date="2018-10" db="EMBL/GenBank/DDBJ databases">
        <title>Draft genome sequence of the microsporidian Tubulinosema ratisbonensis.</title>
        <authorList>
            <person name="Polonais V."/>
            <person name="Peyretaillade E."/>
            <person name="Niehus S."/>
            <person name="Wawrzyniak I."/>
            <person name="Franchet A."/>
            <person name="Gaspin C."/>
            <person name="Reichstadt M."/>
            <person name="Belser C."/>
            <person name="Labadie K."/>
            <person name="Delbac F."/>
            <person name="Ferrandon D."/>
        </authorList>
    </citation>
    <scope>NUCLEOTIDE SEQUENCE [LARGE SCALE GENOMIC DNA]</scope>
    <source>
        <strain evidence="2 3">Franzen</strain>
    </source>
</reference>
<gene>
    <name evidence="2" type="ORF">TUBRATIS_31300</name>
</gene>
<dbReference type="EMBL" id="RCSS01000879">
    <property type="protein sequence ID" value="RVD90514.1"/>
    <property type="molecule type" value="Genomic_DNA"/>
</dbReference>